<dbReference type="PANTHER" id="PTHR45947:SF13">
    <property type="entry name" value="TRANSFERASE"/>
    <property type="match status" value="1"/>
</dbReference>
<sequence>MKILMIHNRYLQRGGEDESTEAEIALLRRHGHQVDFLEVDNRVIESRSLVRTGIEAIWSPGSYRLVRERIRSSRCDVVHVQNFFPLLSPAIHYAARAEGKPVVQALRNYRLFCLNGIFFRDQRICEDCFGRSIPWPGVLHRCYRGSLAGSAVVAAMLITHRVLKTWSRQVDLFYTPSEFARQKFIAGGLPAEKIVVKPNFVESADFHHLSPEAERKYALFVGRLVPEKGLLTLLDAWKKYELPVPLKIVGDGPLANLVTEYARTSPFIEWLGQKARSEVYSLMRSAQILLFPTQSYETFGRVVVEAFAAATPVIGSDIGSAAELIEEGVTGFRFRPGDVDDLAARVEWAWQHPEAMAEMGRKARQTYEEKYTAERNYHLLMAIYERAISQAR</sequence>
<dbReference type="PANTHER" id="PTHR45947">
    <property type="entry name" value="SULFOQUINOVOSYL TRANSFERASE SQD2"/>
    <property type="match status" value="1"/>
</dbReference>
<organism evidence="3">
    <name type="scientific">uncultured Chloroflexota bacterium</name>
    <dbReference type="NCBI Taxonomy" id="166587"/>
    <lineage>
        <taxon>Bacteria</taxon>
        <taxon>Bacillati</taxon>
        <taxon>Chloroflexota</taxon>
        <taxon>environmental samples</taxon>
    </lineage>
</organism>
<feature type="domain" description="Glycosyltransferase subfamily 4-like N-terminal" evidence="2">
    <location>
        <begin position="20"/>
        <end position="199"/>
    </location>
</feature>
<keyword evidence="3" id="KW-0808">Transferase</keyword>
<dbReference type="GO" id="GO:0016757">
    <property type="term" value="F:glycosyltransferase activity"/>
    <property type="evidence" value="ECO:0007669"/>
    <property type="project" value="InterPro"/>
</dbReference>
<dbReference type="InterPro" id="IPR028098">
    <property type="entry name" value="Glyco_trans_4-like_N"/>
</dbReference>
<accession>H5SBD2</accession>
<dbReference type="Pfam" id="PF00534">
    <property type="entry name" value="Glycos_transf_1"/>
    <property type="match status" value="1"/>
</dbReference>
<dbReference type="AlphaFoldDB" id="H5SBD2"/>
<dbReference type="SUPFAM" id="SSF53756">
    <property type="entry name" value="UDP-Glycosyltransferase/glycogen phosphorylase"/>
    <property type="match status" value="1"/>
</dbReference>
<name>H5SBD2_9CHLR</name>
<dbReference type="CDD" id="cd03801">
    <property type="entry name" value="GT4_PimA-like"/>
    <property type="match status" value="1"/>
</dbReference>
<dbReference type="EMBL" id="AP011658">
    <property type="protein sequence ID" value="BAL53468.1"/>
    <property type="molecule type" value="Genomic_DNA"/>
</dbReference>
<dbReference type="Gene3D" id="3.40.50.2000">
    <property type="entry name" value="Glycogen Phosphorylase B"/>
    <property type="match status" value="2"/>
</dbReference>
<dbReference type="InterPro" id="IPR050194">
    <property type="entry name" value="Glycosyltransferase_grp1"/>
</dbReference>
<evidence type="ECO:0000259" key="1">
    <source>
        <dbReference type="Pfam" id="PF00534"/>
    </source>
</evidence>
<reference evidence="3" key="1">
    <citation type="journal article" date="2005" name="Environ. Microbiol.">
        <title>Genetic and functional properties of uncultivated thermophilic crenarchaeotes from a subsurface gold mine as revealed by analysis of genome fragments.</title>
        <authorList>
            <person name="Nunoura T."/>
            <person name="Hirayama H."/>
            <person name="Takami H."/>
            <person name="Oida H."/>
            <person name="Nishi S."/>
            <person name="Shimamura S."/>
            <person name="Suzuki Y."/>
            <person name="Inagaki F."/>
            <person name="Takai K."/>
            <person name="Nealson K.H."/>
            <person name="Horikoshi K."/>
        </authorList>
    </citation>
    <scope>NUCLEOTIDE SEQUENCE</scope>
</reference>
<dbReference type="Pfam" id="PF13579">
    <property type="entry name" value="Glyco_trans_4_4"/>
    <property type="match status" value="1"/>
</dbReference>
<evidence type="ECO:0000313" key="4">
    <source>
        <dbReference type="EMBL" id="BAL55908.1"/>
    </source>
</evidence>
<evidence type="ECO:0000313" key="3">
    <source>
        <dbReference type="EMBL" id="BAL53468.1"/>
    </source>
</evidence>
<protein>
    <submittedName>
        <fullName evidence="3">Glycosyl transferase family 1</fullName>
    </submittedName>
</protein>
<feature type="domain" description="Glycosyl transferase family 1" evidence="1">
    <location>
        <begin position="212"/>
        <end position="365"/>
    </location>
</feature>
<proteinExistence type="predicted"/>
<dbReference type="EMBL" id="AP011732">
    <property type="protein sequence ID" value="BAL55908.1"/>
    <property type="molecule type" value="Genomic_DNA"/>
</dbReference>
<gene>
    <name evidence="3" type="ORF">HGMM_F07B11C23</name>
    <name evidence="4" type="ORF">HGMM_F32G01C18</name>
</gene>
<dbReference type="InterPro" id="IPR001296">
    <property type="entry name" value="Glyco_trans_1"/>
</dbReference>
<reference evidence="3" key="2">
    <citation type="journal article" date="2012" name="PLoS ONE">
        <title>A Deeply Branching Thermophilic Bacterium with an Ancient Acetyl-CoA Pathway Dominates a Subsurface Ecosystem.</title>
        <authorList>
            <person name="Takami H."/>
            <person name="Noguchi H."/>
            <person name="Takaki Y."/>
            <person name="Uchiyama I."/>
            <person name="Toyoda A."/>
            <person name="Nishi S."/>
            <person name="Chee G.-J."/>
            <person name="Arai W."/>
            <person name="Nunoura T."/>
            <person name="Itoh T."/>
            <person name="Hattori M."/>
            <person name="Takai K."/>
        </authorList>
    </citation>
    <scope>NUCLEOTIDE SEQUENCE</scope>
</reference>
<evidence type="ECO:0000259" key="2">
    <source>
        <dbReference type="Pfam" id="PF13579"/>
    </source>
</evidence>